<dbReference type="Proteomes" id="UP000006462">
    <property type="component" value="Unassembled WGS sequence"/>
</dbReference>
<organism evidence="1 2">
    <name type="scientific">Pyramidobacter piscolens W5455</name>
    <dbReference type="NCBI Taxonomy" id="352165"/>
    <lineage>
        <taxon>Bacteria</taxon>
        <taxon>Thermotogati</taxon>
        <taxon>Synergistota</taxon>
        <taxon>Synergistia</taxon>
        <taxon>Synergistales</taxon>
        <taxon>Dethiosulfovibrionaceae</taxon>
        <taxon>Pyramidobacter</taxon>
    </lineage>
</organism>
<gene>
    <name evidence="1" type="ORF">HMPREF7215_2117</name>
</gene>
<protein>
    <submittedName>
        <fullName evidence="1">Uncharacterized protein</fullName>
    </submittedName>
</protein>
<dbReference type="EMBL" id="ADFP01000079">
    <property type="protein sequence ID" value="EFB90481.1"/>
    <property type="molecule type" value="Genomic_DNA"/>
</dbReference>
<proteinExistence type="predicted"/>
<evidence type="ECO:0000313" key="1">
    <source>
        <dbReference type="EMBL" id="EFB90481.1"/>
    </source>
</evidence>
<sequence>MAAGKFFVVFRADRLPIVFFEYELVSANYKYITRRLKIKTSGRLEEAWSAKPFLRRPPGAFDKMKKYVIF</sequence>
<comment type="caution">
    <text evidence="1">The sequence shown here is derived from an EMBL/GenBank/DDBJ whole genome shotgun (WGS) entry which is preliminary data.</text>
</comment>
<name>A0ABM9ZUB5_9BACT</name>
<reference evidence="1 2" key="1">
    <citation type="submission" date="2009-12" db="EMBL/GenBank/DDBJ databases">
        <authorList>
            <person name="Shrivastava S."/>
            <person name="Madupu R."/>
            <person name="Durkin A.S."/>
            <person name="Torralba M."/>
            <person name="Methe B."/>
            <person name="Sutton G.G."/>
            <person name="Strausberg R.L."/>
            <person name="Nelson K.E."/>
        </authorList>
    </citation>
    <scope>NUCLEOTIDE SEQUENCE [LARGE SCALE GENOMIC DNA]</scope>
    <source>
        <strain evidence="1 2">W5455</strain>
    </source>
</reference>
<keyword evidence="2" id="KW-1185">Reference proteome</keyword>
<accession>A0ABM9ZUB5</accession>
<evidence type="ECO:0000313" key="2">
    <source>
        <dbReference type="Proteomes" id="UP000006462"/>
    </source>
</evidence>